<dbReference type="SMART" id="SM00849">
    <property type="entry name" value="Lactamase_B"/>
    <property type="match status" value="1"/>
</dbReference>
<dbReference type="InterPro" id="IPR036866">
    <property type="entry name" value="RibonucZ/Hydroxyglut_hydro"/>
</dbReference>
<reference evidence="7 8" key="1">
    <citation type="journal article" date="2011" name="Int. J. Syst. Evol. Microbiol.">
        <title>Zhongshania antarctica gen. nov., sp. nov. and Zhongshania guokunii sp. nov., gammaproteobacteria respectively isolated from coastal attached (fast) ice and surface seawater of the Antarctic.</title>
        <authorList>
            <person name="Li H.J."/>
            <person name="Zhang X.Y."/>
            <person name="Chen C.X."/>
            <person name="Zhang Y.J."/>
            <person name="Gao Z.M."/>
            <person name="Yu Y."/>
            <person name="Chen X.L."/>
            <person name="Chen B."/>
            <person name="Zhang Y.Z."/>
        </authorList>
    </citation>
    <scope>NUCLEOTIDE SEQUENCE [LARGE SCALE GENOMIC DNA]</scope>
    <source>
        <strain evidence="7 8">R06B22</strain>
    </source>
</reference>
<dbReference type="InterPro" id="IPR052195">
    <property type="entry name" value="Bact_Alkyl/Aryl-Sulfatase"/>
</dbReference>
<dbReference type="PANTHER" id="PTHR43223:SF1">
    <property type="entry name" value="ALKYL_ARYL-SULFATASE BDS1"/>
    <property type="match status" value="1"/>
</dbReference>
<dbReference type="PROSITE" id="PS51257">
    <property type="entry name" value="PROKAR_LIPOPROTEIN"/>
    <property type="match status" value="1"/>
</dbReference>
<dbReference type="SUPFAM" id="SSF56281">
    <property type="entry name" value="Metallo-hydrolase/oxidoreductase"/>
    <property type="match status" value="1"/>
</dbReference>
<protein>
    <submittedName>
        <fullName evidence="7">Alkyl/aryl-sulfatase</fullName>
    </submittedName>
</protein>
<dbReference type="InterPro" id="IPR029229">
    <property type="entry name" value="Alkyl_sulf_C"/>
</dbReference>
<evidence type="ECO:0000259" key="6">
    <source>
        <dbReference type="SMART" id="SM00849"/>
    </source>
</evidence>
<dbReference type="InterPro" id="IPR001279">
    <property type="entry name" value="Metallo-B-lactamas"/>
</dbReference>
<gene>
    <name evidence="7" type="ORF">AB4875_13895</name>
</gene>
<evidence type="ECO:0000256" key="4">
    <source>
        <dbReference type="ARBA" id="ARBA00033751"/>
    </source>
</evidence>
<feature type="signal peptide" evidence="5">
    <location>
        <begin position="1"/>
        <end position="21"/>
    </location>
</feature>
<dbReference type="Gene3D" id="3.30.1050.10">
    <property type="entry name" value="SCP2 sterol-binding domain"/>
    <property type="match status" value="1"/>
</dbReference>
<keyword evidence="1" id="KW-0479">Metal-binding</keyword>
<dbReference type="InterPro" id="IPR036527">
    <property type="entry name" value="SCP2_sterol-bd_dom_sf"/>
</dbReference>
<dbReference type="EMBL" id="JBFRYB010000001">
    <property type="protein sequence ID" value="MEX1666582.1"/>
    <property type="molecule type" value="Genomic_DNA"/>
</dbReference>
<evidence type="ECO:0000256" key="1">
    <source>
        <dbReference type="ARBA" id="ARBA00022723"/>
    </source>
</evidence>
<accession>A0ABV3TZI9</accession>
<dbReference type="Gene3D" id="3.60.15.30">
    <property type="entry name" value="Metallo-beta-lactamase domain"/>
    <property type="match status" value="1"/>
</dbReference>
<keyword evidence="2" id="KW-0378">Hydrolase</keyword>
<dbReference type="PANTHER" id="PTHR43223">
    <property type="entry name" value="ALKYL/ARYL-SULFATASE"/>
    <property type="match status" value="1"/>
</dbReference>
<keyword evidence="8" id="KW-1185">Reference proteome</keyword>
<dbReference type="Pfam" id="PF00753">
    <property type="entry name" value="Lactamase_B"/>
    <property type="match status" value="1"/>
</dbReference>
<organism evidence="7 8">
    <name type="scientific">Zhongshania arctica</name>
    <dbReference type="NCBI Taxonomy" id="3238302"/>
    <lineage>
        <taxon>Bacteria</taxon>
        <taxon>Pseudomonadati</taxon>
        <taxon>Pseudomonadota</taxon>
        <taxon>Gammaproteobacteria</taxon>
        <taxon>Cellvibrionales</taxon>
        <taxon>Spongiibacteraceae</taxon>
        <taxon>Zhongshania</taxon>
    </lineage>
</organism>
<dbReference type="Pfam" id="PF14863">
    <property type="entry name" value="Alkyl_sulf_dimr"/>
    <property type="match status" value="1"/>
</dbReference>
<name>A0ABV3TZI9_9GAMM</name>
<evidence type="ECO:0000256" key="5">
    <source>
        <dbReference type="SAM" id="SignalP"/>
    </source>
</evidence>
<proteinExistence type="inferred from homology"/>
<sequence length="666" mass="72896">MNKITLLAAMGLCAGMTLLGACSGSDAPLERAADADENGSTPATTYTADINRQVLQELPFADEQDFIEAQRGLIASDDSLTVRGKGDKIIWDQPAYNFISGEAPDSVNPSLWRQAKLNNIHGLFKVTDGVYQLRGFDLANMTIIQGSSGWIVVDPLTTAETAARAVEFARQHLGDSAISAILFTHSHIDHFGGALGALSAAQTKAADIRVIAPAGFMDESISENVLAGPTMNRRAEYMYGMPLPRTPRGHVDSGLGKEPGIGTVGILTPTDLVDHTGQNLLIDGVSFVFQNVSGSEAPAEFTFYLPEKKAFCGAELVSRNMHNLYTLRGAKVRDALAWSSFIDEAAEIFGEADVYFGSHHWPIWGQARIAEFLEVQSDTYKYIHDQTLRMAYKGYTPIEIAEQLELPSALQKSFSNRGYYGTTSHNSRAVYQGYFGWYDGNPANLNPLPPEDIGRRYIASMGGADKVLNIARQAFAEGDYRWVATLLNHLVFAEPENKEAKALLARNYDQLGYQAESGPWRDVYLTGAHELRHGKTGKTQDLSVAKDMVVHSPRSNFFNVMAAQLNGPKADGMEMTINFVFTDLGETHVLTLKNSVLHHRQAEADPDANATLNISHDLFLDLALGQGDMKDLLFSDELSIDGSKIDLARFFALQDKLKGVFSIVTP</sequence>
<evidence type="ECO:0000256" key="2">
    <source>
        <dbReference type="ARBA" id="ARBA00022801"/>
    </source>
</evidence>
<dbReference type="CDD" id="cd07710">
    <property type="entry name" value="arylsulfatase_Sdsa1-like_MBL-fold"/>
    <property type="match status" value="1"/>
</dbReference>
<keyword evidence="5" id="KW-0732">Signal</keyword>
<dbReference type="SUPFAM" id="SSF55718">
    <property type="entry name" value="SCP-like"/>
    <property type="match status" value="1"/>
</dbReference>
<feature type="domain" description="Metallo-beta-lactamase" evidence="6">
    <location>
        <begin position="138"/>
        <end position="360"/>
    </location>
</feature>
<evidence type="ECO:0000313" key="7">
    <source>
        <dbReference type="EMBL" id="MEX1666582.1"/>
    </source>
</evidence>
<feature type="chain" id="PRO_5047026468" evidence="5">
    <location>
        <begin position="22"/>
        <end position="666"/>
    </location>
</feature>
<dbReference type="RefSeq" id="WP_368376656.1">
    <property type="nucleotide sequence ID" value="NZ_JBFRYB010000001.1"/>
</dbReference>
<dbReference type="Proteomes" id="UP001557484">
    <property type="component" value="Unassembled WGS sequence"/>
</dbReference>
<dbReference type="InterPro" id="IPR044097">
    <property type="entry name" value="Bds1/SdsA1_MBL-fold"/>
</dbReference>
<keyword evidence="3" id="KW-0862">Zinc</keyword>
<dbReference type="Gene3D" id="1.25.40.880">
    <property type="entry name" value="Alkyl sulfatase, dimerisation domain"/>
    <property type="match status" value="1"/>
</dbReference>
<comment type="caution">
    <text evidence="7">The sequence shown here is derived from an EMBL/GenBank/DDBJ whole genome shotgun (WGS) entry which is preliminary data.</text>
</comment>
<comment type="similarity">
    <text evidence="4">Belongs to the metallo-beta-lactamase superfamily. Type III sulfatase family.</text>
</comment>
<dbReference type="InterPro" id="IPR038536">
    <property type="entry name" value="Alkyl/aryl-sulf_dimr_sf"/>
</dbReference>
<dbReference type="InterPro" id="IPR029228">
    <property type="entry name" value="Alkyl_sulf_dimr"/>
</dbReference>
<evidence type="ECO:0000256" key="3">
    <source>
        <dbReference type="ARBA" id="ARBA00022833"/>
    </source>
</evidence>
<dbReference type="Pfam" id="PF14864">
    <property type="entry name" value="Alkyl_sulf_C"/>
    <property type="match status" value="1"/>
</dbReference>
<evidence type="ECO:0000313" key="8">
    <source>
        <dbReference type="Proteomes" id="UP001557484"/>
    </source>
</evidence>